<evidence type="ECO:0000256" key="1">
    <source>
        <dbReference type="ARBA" id="ARBA00012729"/>
    </source>
</evidence>
<sequence length="160" mass="17561">MKLAGHCNPGEPNGCHKISTGIHHCRSLGVKVLLSIGGATDTYSLSSADEARSNSRPLGDAVLDGVDFDIEQGEPHYVALARRLRELVGNKIILSATPQDQPIRLCLGSISSIINLNVSSMTTISTALRTRGINGHPHFQEYQHQIRRMVIFLRHKWCPT</sequence>
<dbReference type="PANTHER" id="PTHR45708:SF40">
    <property type="entry name" value="BASIC ENDOCHITINASE"/>
    <property type="match status" value="1"/>
</dbReference>
<evidence type="ECO:0000313" key="7">
    <source>
        <dbReference type="EMBL" id="KAI7735324.1"/>
    </source>
</evidence>
<dbReference type="InterPro" id="IPR050542">
    <property type="entry name" value="Glycosyl_Hydrlase18_Chitinase"/>
</dbReference>
<dbReference type="GO" id="GO:0008843">
    <property type="term" value="F:endochitinase activity"/>
    <property type="evidence" value="ECO:0007669"/>
    <property type="project" value="UniProtKB-EC"/>
</dbReference>
<dbReference type="PANTHER" id="PTHR45708">
    <property type="entry name" value="ENDOCHITINASE"/>
    <property type="match status" value="1"/>
</dbReference>
<keyword evidence="8" id="KW-1185">Reference proteome</keyword>
<evidence type="ECO:0000256" key="4">
    <source>
        <dbReference type="RuleBase" id="RU000489"/>
    </source>
</evidence>
<dbReference type="InterPro" id="IPR017853">
    <property type="entry name" value="GH"/>
</dbReference>
<comment type="similarity">
    <text evidence="5">Belongs to the glycosyl hydrolase 18 family.</text>
</comment>
<dbReference type="GO" id="GO:0005576">
    <property type="term" value="C:extracellular region"/>
    <property type="evidence" value="ECO:0007669"/>
    <property type="project" value="TreeGrafter"/>
</dbReference>
<keyword evidence="2 4" id="KW-0378">Hydrolase</keyword>
<organism evidence="7 8">
    <name type="scientific">Ambrosia artemisiifolia</name>
    <name type="common">Common ragweed</name>
    <dbReference type="NCBI Taxonomy" id="4212"/>
    <lineage>
        <taxon>Eukaryota</taxon>
        <taxon>Viridiplantae</taxon>
        <taxon>Streptophyta</taxon>
        <taxon>Embryophyta</taxon>
        <taxon>Tracheophyta</taxon>
        <taxon>Spermatophyta</taxon>
        <taxon>Magnoliopsida</taxon>
        <taxon>eudicotyledons</taxon>
        <taxon>Gunneridae</taxon>
        <taxon>Pentapetalae</taxon>
        <taxon>asterids</taxon>
        <taxon>campanulids</taxon>
        <taxon>Asterales</taxon>
        <taxon>Asteraceae</taxon>
        <taxon>Asteroideae</taxon>
        <taxon>Heliantheae alliance</taxon>
        <taxon>Heliantheae</taxon>
        <taxon>Ambrosia</taxon>
    </lineage>
</organism>
<evidence type="ECO:0000313" key="8">
    <source>
        <dbReference type="Proteomes" id="UP001206925"/>
    </source>
</evidence>
<feature type="domain" description="GH18" evidence="6">
    <location>
        <begin position="22"/>
        <end position="103"/>
    </location>
</feature>
<evidence type="ECO:0000259" key="6">
    <source>
        <dbReference type="Pfam" id="PF00704"/>
    </source>
</evidence>
<dbReference type="InterPro" id="IPR001579">
    <property type="entry name" value="Glyco_hydro_18_chit_AS"/>
</dbReference>
<proteinExistence type="inferred from homology"/>
<dbReference type="Pfam" id="PF00704">
    <property type="entry name" value="Glyco_hydro_18"/>
    <property type="match status" value="1"/>
</dbReference>
<dbReference type="SUPFAM" id="SSF51445">
    <property type="entry name" value="(Trans)glycosidases"/>
    <property type="match status" value="1"/>
</dbReference>
<evidence type="ECO:0000256" key="2">
    <source>
        <dbReference type="ARBA" id="ARBA00022801"/>
    </source>
</evidence>
<comment type="caution">
    <text evidence="7">The sequence shown here is derived from an EMBL/GenBank/DDBJ whole genome shotgun (WGS) entry which is preliminary data.</text>
</comment>
<dbReference type="InterPro" id="IPR001223">
    <property type="entry name" value="Glyco_hydro18_cat"/>
</dbReference>
<accession>A0AAD5GBG1</accession>
<keyword evidence="3 4" id="KW-0326">Glycosidase</keyword>
<evidence type="ECO:0000256" key="3">
    <source>
        <dbReference type="ARBA" id="ARBA00023295"/>
    </source>
</evidence>
<dbReference type="Gene3D" id="3.20.20.80">
    <property type="entry name" value="Glycosidases"/>
    <property type="match status" value="1"/>
</dbReference>
<dbReference type="Proteomes" id="UP001206925">
    <property type="component" value="Unassembled WGS sequence"/>
</dbReference>
<dbReference type="AlphaFoldDB" id="A0AAD5GBG1"/>
<dbReference type="GO" id="GO:0005975">
    <property type="term" value="P:carbohydrate metabolic process"/>
    <property type="evidence" value="ECO:0007669"/>
    <property type="project" value="InterPro"/>
</dbReference>
<name>A0AAD5GBG1_AMBAR</name>
<dbReference type="EMBL" id="JAMZMK010009504">
    <property type="protein sequence ID" value="KAI7735324.1"/>
    <property type="molecule type" value="Genomic_DNA"/>
</dbReference>
<gene>
    <name evidence="7" type="ORF">M8C21_029741</name>
</gene>
<evidence type="ECO:0000256" key="5">
    <source>
        <dbReference type="RuleBase" id="RU004453"/>
    </source>
</evidence>
<protein>
    <recommendedName>
        <fullName evidence="1">chitinase</fullName>
        <ecNumber evidence="1">3.2.1.14</ecNumber>
    </recommendedName>
</protein>
<reference evidence="7" key="1">
    <citation type="submission" date="2022-06" db="EMBL/GenBank/DDBJ databases">
        <title>Uncovering the hologenomic basis of an extraordinary plant invasion.</title>
        <authorList>
            <person name="Bieker V.C."/>
            <person name="Martin M.D."/>
            <person name="Gilbert T."/>
            <person name="Hodgins K."/>
            <person name="Battlay P."/>
            <person name="Petersen B."/>
            <person name="Wilson J."/>
        </authorList>
    </citation>
    <scope>NUCLEOTIDE SEQUENCE</scope>
    <source>
        <strain evidence="7">AA19_3_7</strain>
        <tissue evidence="7">Leaf</tissue>
    </source>
</reference>
<dbReference type="EC" id="3.2.1.14" evidence="1"/>
<dbReference type="PROSITE" id="PS01095">
    <property type="entry name" value="GH18_1"/>
    <property type="match status" value="1"/>
</dbReference>